<proteinExistence type="predicted"/>
<name>A0ABV0ZMC1_9TELE</name>
<gene>
    <name evidence="1" type="ORF">AMECASPLE_015458</name>
</gene>
<dbReference type="EMBL" id="JAHRIP010066921">
    <property type="protein sequence ID" value="MEQ2307161.1"/>
    <property type="molecule type" value="Genomic_DNA"/>
</dbReference>
<organism evidence="1 2">
    <name type="scientific">Ameca splendens</name>
    <dbReference type="NCBI Taxonomy" id="208324"/>
    <lineage>
        <taxon>Eukaryota</taxon>
        <taxon>Metazoa</taxon>
        <taxon>Chordata</taxon>
        <taxon>Craniata</taxon>
        <taxon>Vertebrata</taxon>
        <taxon>Euteleostomi</taxon>
        <taxon>Actinopterygii</taxon>
        <taxon>Neopterygii</taxon>
        <taxon>Teleostei</taxon>
        <taxon>Neoteleostei</taxon>
        <taxon>Acanthomorphata</taxon>
        <taxon>Ovalentaria</taxon>
        <taxon>Atherinomorphae</taxon>
        <taxon>Cyprinodontiformes</taxon>
        <taxon>Goodeidae</taxon>
        <taxon>Ameca</taxon>
    </lineage>
</organism>
<sequence length="101" mass="11470">MGFCETLLIPLGQISLFLPAACLQRIGAIERWSADKDCEAFCQMRFTQHAVSSPQHSGHFSLSESIKQEKEKYSFFSESQMMMNGINNTLGREWAEITIFS</sequence>
<reference evidence="1 2" key="1">
    <citation type="submission" date="2021-06" db="EMBL/GenBank/DDBJ databases">
        <authorList>
            <person name="Palmer J.M."/>
        </authorList>
    </citation>
    <scope>NUCLEOTIDE SEQUENCE [LARGE SCALE GENOMIC DNA]</scope>
    <source>
        <strain evidence="1 2">AS_MEX2019</strain>
        <tissue evidence="1">Muscle</tissue>
    </source>
</reference>
<dbReference type="Proteomes" id="UP001469553">
    <property type="component" value="Unassembled WGS sequence"/>
</dbReference>
<accession>A0ABV0ZMC1</accession>
<comment type="caution">
    <text evidence="1">The sequence shown here is derived from an EMBL/GenBank/DDBJ whole genome shotgun (WGS) entry which is preliminary data.</text>
</comment>
<evidence type="ECO:0000313" key="2">
    <source>
        <dbReference type="Proteomes" id="UP001469553"/>
    </source>
</evidence>
<protein>
    <submittedName>
        <fullName evidence="1">Uncharacterized protein</fullName>
    </submittedName>
</protein>
<keyword evidence="2" id="KW-1185">Reference proteome</keyword>
<evidence type="ECO:0000313" key="1">
    <source>
        <dbReference type="EMBL" id="MEQ2307161.1"/>
    </source>
</evidence>